<dbReference type="EMBL" id="KN714767">
    <property type="protein sequence ID" value="KUI61112.1"/>
    <property type="molecule type" value="Genomic_DNA"/>
</dbReference>
<reference evidence="3" key="1">
    <citation type="submission" date="2014-12" db="EMBL/GenBank/DDBJ databases">
        <title>Genome Sequence of Valsa Canker Pathogens Uncovers a Specific Adaption of Colonization on Woody Bark.</title>
        <authorList>
            <person name="Yin Z."/>
            <person name="Liu H."/>
            <person name="Gao X."/>
            <person name="Li Z."/>
            <person name="Song N."/>
            <person name="Ke X."/>
            <person name="Dai Q."/>
            <person name="Wu Y."/>
            <person name="Sun Y."/>
            <person name="Xu J.-R."/>
            <person name="Kang Z.K."/>
            <person name="Wang L."/>
            <person name="Huang L."/>
        </authorList>
    </citation>
    <scope>NUCLEOTIDE SEQUENCE [LARGE SCALE GENOMIC DNA]</scope>
    <source>
        <strain evidence="3">SXYL134</strain>
    </source>
</reference>
<proteinExistence type="predicted"/>
<dbReference type="Proteomes" id="UP000078576">
    <property type="component" value="Unassembled WGS sequence"/>
</dbReference>
<keyword evidence="3" id="KW-1185">Reference proteome</keyword>
<organism evidence="2 3">
    <name type="scientific">Cytospora mali</name>
    <name type="common">Apple Valsa canker fungus</name>
    <name type="synonym">Valsa mali</name>
    <dbReference type="NCBI Taxonomy" id="578113"/>
    <lineage>
        <taxon>Eukaryota</taxon>
        <taxon>Fungi</taxon>
        <taxon>Dikarya</taxon>
        <taxon>Ascomycota</taxon>
        <taxon>Pezizomycotina</taxon>
        <taxon>Sordariomycetes</taxon>
        <taxon>Sordariomycetidae</taxon>
        <taxon>Diaporthales</taxon>
        <taxon>Cytosporaceae</taxon>
        <taxon>Cytospora</taxon>
    </lineage>
</organism>
<gene>
    <name evidence="2" type="ORF">VP1G_11245</name>
</gene>
<dbReference type="AlphaFoldDB" id="A0A194VAR0"/>
<evidence type="ECO:0000313" key="3">
    <source>
        <dbReference type="Proteomes" id="UP000078576"/>
    </source>
</evidence>
<evidence type="ECO:0000313" key="2">
    <source>
        <dbReference type="EMBL" id="KUI61112.1"/>
    </source>
</evidence>
<protein>
    <submittedName>
        <fullName evidence="2">Uncharacterized protein</fullName>
    </submittedName>
</protein>
<accession>A0A194VAR0</accession>
<sequence>MSWVRRNESQRATHDNTNTTTPRHHNTLATKITEPSFQGLWGKWPGRNWQTGSPSAAQDVRTFGQGWQGTGRLGH</sequence>
<name>A0A194VAR0_CYTMA</name>
<evidence type="ECO:0000256" key="1">
    <source>
        <dbReference type="SAM" id="MobiDB-lite"/>
    </source>
</evidence>
<feature type="region of interest" description="Disordered" evidence="1">
    <location>
        <begin position="1"/>
        <end position="29"/>
    </location>
</feature>
<feature type="compositionally biased region" description="Basic and acidic residues" evidence="1">
    <location>
        <begin position="1"/>
        <end position="14"/>
    </location>
</feature>